<comment type="caution">
    <text evidence="1">The sequence shown here is derived from an EMBL/GenBank/DDBJ whole genome shotgun (WGS) entry which is preliminary data.</text>
</comment>
<protein>
    <submittedName>
        <fullName evidence="1">Uncharacterized protein</fullName>
    </submittedName>
</protein>
<dbReference type="AlphaFoldDB" id="A0AAW1X2B8"/>
<dbReference type="Proteomes" id="UP001457282">
    <property type="component" value="Unassembled WGS sequence"/>
</dbReference>
<evidence type="ECO:0000313" key="2">
    <source>
        <dbReference type="Proteomes" id="UP001457282"/>
    </source>
</evidence>
<evidence type="ECO:0000313" key="1">
    <source>
        <dbReference type="EMBL" id="KAK9930589.1"/>
    </source>
</evidence>
<dbReference type="EMBL" id="JBEDUW010000005">
    <property type="protein sequence ID" value="KAK9930589.1"/>
    <property type="molecule type" value="Genomic_DNA"/>
</dbReference>
<proteinExistence type="predicted"/>
<organism evidence="1 2">
    <name type="scientific">Rubus argutus</name>
    <name type="common">Southern blackberry</name>
    <dbReference type="NCBI Taxonomy" id="59490"/>
    <lineage>
        <taxon>Eukaryota</taxon>
        <taxon>Viridiplantae</taxon>
        <taxon>Streptophyta</taxon>
        <taxon>Embryophyta</taxon>
        <taxon>Tracheophyta</taxon>
        <taxon>Spermatophyta</taxon>
        <taxon>Magnoliopsida</taxon>
        <taxon>eudicotyledons</taxon>
        <taxon>Gunneridae</taxon>
        <taxon>Pentapetalae</taxon>
        <taxon>rosids</taxon>
        <taxon>fabids</taxon>
        <taxon>Rosales</taxon>
        <taxon>Rosaceae</taxon>
        <taxon>Rosoideae</taxon>
        <taxon>Rosoideae incertae sedis</taxon>
        <taxon>Rubus</taxon>
    </lineage>
</organism>
<sequence>MKKQKLSHQTLPWIYPALQRSTNQCSSSIDKSMLERLKQSSAPVARPRPKRAYAIRGGDGLIDDVLSLPYHLLESCSDRGRQG</sequence>
<keyword evidence="2" id="KW-1185">Reference proteome</keyword>
<name>A0AAW1X2B8_RUBAR</name>
<accession>A0AAW1X2B8</accession>
<gene>
    <name evidence="1" type="ORF">M0R45_027624</name>
</gene>
<reference evidence="1 2" key="1">
    <citation type="journal article" date="2023" name="G3 (Bethesda)">
        <title>A chromosome-length genome assembly and annotation of blackberry (Rubus argutus, cv. 'Hillquist').</title>
        <authorList>
            <person name="Bruna T."/>
            <person name="Aryal R."/>
            <person name="Dudchenko O."/>
            <person name="Sargent D.J."/>
            <person name="Mead D."/>
            <person name="Buti M."/>
            <person name="Cavallini A."/>
            <person name="Hytonen T."/>
            <person name="Andres J."/>
            <person name="Pham M."/>
            <person name="Weisz D."/>
            <person name="Mascagni F."/>
            <person name="Usai G."/>
            <person name="Natali L."/>
            <person name="Bassil N."/>
            <person name="Fernandez G.E."/>
            <person name="Lomsadze A."/>
            <person name="Armour M."/>
            <person name="Olukolu B."/>
            <person name="Poorten T."/>
            <person name="Britton C."/>
            <person name="Davik J."/>
            <person name="Ashrafi H."/>
            <person name="Aiden E.L."/>
            <person name="Borodovsky M."/>
            <person name="Worthington M."/>
        </authorList>
    </citation>
    <scope>NUCLEOTIDE SEQUENCE [LARGE SCALE GENOMIC DNA]</scope>
    <source>
        <strain evidence="1">PI 553951</strain>
    </source>
</reference>